<keyword evidence="3" id="KW-1185">Reference proteome</keyword>
<dbReference type="EMBL" id="LRRQ01000099">
    <property type="protein sequence ID" value="OAM89284.1"/>
    <property type="molecule type" value="Genomic_DNA"/>
</dbReference>
<feature type="domain" description="DUF58" evidence="1">
    <location>
        <begin position="62"/>
        <end position="264"/>
    </location>
</feature>
<dbReference type="Pfam" id="PF01882">
    <property type="entry name" value="DUF58"/>
    <property type="match status" value="1"/>
</dbReference>
<evidence type="ECO:0000259" key="1">
    <source>
        <dbReference type="Pfam" id="PF01882"/>
    </source>
</evidence>
<evidence type="ECO:0000313" key="2">
    <source>
        <dbReference type="EMBL" id="OAM89284.1"/>
    </source>
</evidence>
<dbReference type="Proteomes" id="UP000078486">
    <property type="component" value="Unassembled WGS sequence"/>
</dbReference>
<reference evidence="2 3" key="1">
    <citation type="submission" date="2016-01" db="EMBL/GenBank/DDBJ databases">
        <title>High potential of lignocellulose degradation of a new Verrucomicrobia species.</title>
        <authorList>
            <person name="Wang Y."/>
            <person name="Shi Y."/>
            <person name="Qiu Z."/>
            <person name="Liu S."/>
            <person name="Yang H."/>
        </authorList>
    </citation>
    <scope>NUCLEOTIDE SEQUENCE [LARGE SCALE GENOMIC DNA]</scope>
    <source>
        <strain evidence="2 3">TSB47</strain>
    </source>
</reference>
<dbReference type="InterPro" id="IPR002881">
    <property type="entry name" value="DUF58"/>
</dbReference>
<dbReference type="PANTHER" id="PTHR33608">
    <property type="entry name" value="BLL2464 PROTEIN"/>
    <property type="match status" value="1"/>
</dbReference>
<proteinExistence type="predicted"/>
<dbReference type="OrthoDB" id="9778037at2"/>
<evidence type="ECO:0000313" key="3">
    <source>
        <dbReference type="Proteomes" id="UP000078486"/>
    </source>
</evidence>
<comment type="caution">
    <text evidence="2">The sequence shown here is derived from an EMBL/GenBank/DDBJ whole genome shotgun (WGS) entry which is preliminary data.</text>
</comment>
<dbReference type="STRING" id="1184151.AW736_13600"/>
<sequence>MSDAAAALSTDAALKNAELAAMREGALAAARYHLPFGRQVWRGRQGAWQGAGAGSSIDFQDHRDYIPGDDPRHIHWAAYARTGQLTMKLYRAEVSPLVDVMVDVSGSMTFTAAKAARLDALAAFCVASADRAGAPSRVHSVSGSMIRSVPAESARAGRIGRFSTAGRDAAARDAAGLPGPLPWRAGALKVFVSDLLFPGDPAPLLAGMSAGGGLALVFAPALESEAEAPGRGNMELTDCETGGTRRQRIDDALAARYRDAYARHFALWREAARRRDVLLVRVPCEGALVDALGGEPRANGAVELTG</sequence>
<organism evidence="2 3">
    <name type="scientific">Termitidicoccus mucosus</name>
    <dbReference type="NCBI Taxonomy" id="1184151"/>
    <lineage>
        <taxon>Bacteria</taxon>
        <taxon>Pseudomonadati</taxon>
        <taxon>Verrucomicrobiota</taxon>
        <taxon>Opitutia</taxon>
        <taxon>Opitutales</taxon>
        <taxon>Opitutaceae</taxon>
        <taxon>Termitidicoccus</taxon>
    </lineage>
</organism>
<gene>
    <name evidence="2" type="ORF">AW736_13600</name>
</gene>
<dbReference type="PANTHER" id="PTHR33608:SF6">
    <property type="entry name" value="BLL2464 PROTEIN"/>
    <property type="match status" value="1"/>
</dbReference>
<dbReference type="AlphaFoldDB" id="A0A178IGZ2"/>
<accession>A0A178IGZ2</accession>
<protein>
    <recommendedName>
        <fullName evidence="1">DUF58 domain-containing protein</fullName>
    </recommendedName>
</protein>
<name>A0A178IGZ2_9BACT</name>